<evidence type="ECO:0000313" key="3">
    <source>
        <dbReference type="Proteomes" id="UP000823388"/>
    </source>
</evidence>
<feature type="region of interest" description="Disordered" evidence="1">
    <location>
        <begin position="230"/>
        <end position="258"/>
    </location>
</feature>
<dbReference type="Proteomes" id="UP000823388">
    <property type="component" value="Chromosome 4K"/>
</dbReference>
<proteinExistence type="predicted"/>
<feature type="compositionally biased region" description="Low complexity" evidence="1">
    <location>
        <begin position="62"/>
        <end position="76"/>
    </location>
</feature>
<dbReference type="EMBL" id="CM029043">
    <property type="protein sequence ID" value="KAG2612943.1"/>
    <property type="molecule type" value="Genomic_DNA"/>
</dbReference>
<name>A0A8T0TVF2_PANVG</name>
<sequence length="269" mass="27895">MSTIMHNLGGEVLKSRHIPVRVNLSPSSTSGRPAIYTSSRRSTRLHSELQNHPSVSTESFMGSGLSSSHRRSSASLHQPPALVVAADGSLREFAPAASPVSASDVLGAGGNAAADGSFVCSSDALYFDADVPALGADELLRPGQIYFVLPTGMLGRPLSTADMAALAVRASDALAARARTARAPAGTGSGYGRARRGGGGGFFLATNKARVLPARHAYADEEVNEKLNQRTLGGFETASRSPARSARGPAAAARPPMRRALSTIMEDTV</sequence>
<feature type="region of interest" description="Disordered" evidence="1">
    <location>
        <begin position="22"/>
        <end position="76"/>
    </location>
</feature>
<protein>
    <submittedName>
        <fullName evidence="2">Uncharacterized protein</fullName>
    </submittedName>
</protein>
<feature type="compositionally biased region" description="Polar residues" evidence="1">
    <location>
        <begin position="24"/>
        <end position="40"/>
    </location>
</feature>
<feature type="compositionally biased region" description="Polar residues" evidence="1">
    <location>
        <begin position="48"/>
        <end position="60"/>
    </location>
</feature>
<keyword evidence="3" id="KW-1185">Reference proteome</keyword>
<evidence type="ECO:0000313" key="2">
    <source>
        <dbReference type="EMBL" id="KAG2612943.1"/>
    </source>
</evidence>
<reference evidence="2" key="1">
    <citation type="submission" date="2020-05" db="EMBL/GenBank/DDBJ databases">
        <title>WGS assembly of Panicum virgatum.</title>
        <authorList>
            <person name="Lovell J.T."/>
            <person name="Jenkins J."/>
            <person name="Shu S."/>
            <person name="Juenger T.E."/>
            <person name="Schmutz J."/>
        </authorList>
    </citation>
    <scope>NUCLEOTIDE SEQUENCE</scope>
    <source>
        <strain evidence="2">AP13</strain>
    </source>
</reference>
<accession>A0A8T0TVF2</accession>
<dbReference type="InterPro" id="IPR025322">
    <property type="entry name" value="PADRE_dom"/>
</dbReference>
<evidence type="ECO:0000256" key="1">
    <source>
        <dbReference type="SAM" id="MobiDB-lite"/>
    </source>
</evidence>
<comment type="caution">
    <text evidence="2">The sequence shown here is derived from an EMBL/GenBank/DDBJ whole genome shotgun (WGS) entry which is preliminary data.</text>
</comment>
<gene>
    <name evidence="2" type="ORF">PVAP13_4KG324800</name>
</gene>
<dbReference type="PANTHER" id="PTHR33052">
    <property type="entry name" value="DUF4228 DOMAIN PROTEIN-RELATED"/>
    <property type="match status" value="1"/>
</dbReference>
<organism evidence="2 3">
    <name type="scientific">Panicum virgatum</name>
    <name type="common">Blackwell switchgrass</name>
    <dbReference type="NCBI Taxonomy" id="38727"/>
    <lineage>
        <taxon>Eukaryota</taxon>
        <taxon>Viridiplantae</taxon>
        <taxon>Streptophyta</taxon>
        <taxon>Embryophyta</taxon>
        <taxon>Tracheophyta</taxon>
        <taxon>Spermatophyta</taxon>
        <taxon>Magnoliopsida</taxon>
        <taxon>Liliopsida</taxon>
        <taxon>Poales</taxon>
        <taxon>Poaceae</taxon>
        <taxon>PACMAD clade</taxon>
        <taxon>Panicoideae</taxon>
        <taxon>Panicodae</taxon>
        <taxon>Paniceae</taxon>
        <taxon>Panicinae</taxon>
        <taxon>Panicum</taxon>
        <taxon>Panicum sect. Hiantes</taxon>
    </lineage>
</organism>
<feature type="compositionally biased region" description="Low complexity" evidence="1">
    <location>
        <begin position="238"/>
        <end position="258"/>
    </location>
</feature>
<dbReference type="AlphaFoldDB" id="A0A8T0TVF2"/>
<dbReference type="Pfam" id="PF14009">
    <property type="entry name" value="PADRE"/>
    <property type="match status" value="1"/>
</dbReference>